<dbReference type="Proteomes" id="UP000509667">
    <property type="component" value="Chromosome"/>
</dbReference>
<dbReference type="EMBL" id="CP058910">
    <property type="protein sequence ID" value="QLH77920.1"/>
    <property type="molecule type" value="Genomic_DNA"/>
</dbReference>
<evidence type="ECO:0000313" key="7">
    <source>
        <dbReference type="EMBL" id="QLH77920.1"/>
    </source>
</evidence>
<dbReference type="Gene3D" id="1.10.3730.20">
    <property type="match status" value="1"/>
</dbReference>
<dbReference type="SUPFAM" id="SSF103481">
    <property type="entry name" value="Multidrug resistance efflux transporter EmrE"/>
    <property type="match status" value="2"/>
</dbReference>
<protein>
    <submittedName>
        <fullName evidence="7">EamA family transporter</fullName>
    </submittedName>
</protein>
<proteinExistence type="predicted"/>
<dbReference type="RefSeq" id="WP_179907844.1">
    <property type="nucleotide sequence ID" value="NZ_CP058910.1"/>
</dbReference>
<dbReference type="GO" id="GO:0016020">
    <property type="term" value="C:membrane"/>
    <property type="evidence" value="ECO:0007669"/>
    <property type="project" value="UniProtKB-SubCell"/>
</dbReference>
<evidence type="ECO:0000256" key="3">
    <source>
        <dbReference type="ARBA" id="ARBA00022989"/>
    </source>
</evidence>
<feature type="transmembrane region" description="Helical" evidence="5">
    <location>
        <begin position="125"/>
        <end position="142"/>
    </location>
</feature>
<dbReference type="AlphaFoldDB" id="A0A7D5P9X0"/>
<dbReference type="KEGG" id="hrr:HZS55_11705"/>
<dbReference type="InterPro" id="IPR000620">
    <property type="entry name" value="EamA_dom"/>
</dbReference>
<sequence>MFGLEPGLAYAVAASLILGVYLFCIKRYFDDYPSTVYVTVTFAASLLWYLPIAAVASDGSLLPAGFGAPGVGMFVLTVGGSILAFLASFRAIAVGDVSYVAPISKIVAVFVLPIELVFLNERLSAVQAAGVVVATAAVYVANYEPGKLLDPFVRAVHSRPAQLALASAAIFGVVDVGKRVLTQELRVPPETYNLVMFAAVPLALAPLAARRWPAWEDGGVRSDLPRFAAVGLLLAVAEHFVMLAFSTLSASLASPVVNTQAVVAVLLGGVVLGEENFRVRLVAAAFAIGGVTMITVG</sequence>
<evidence type="ECO:0000256" key="2">
    <source>
        <dbReference type="ARBA" id="ARBA00022692"/>
    </source>
</evidence>
<feature type="transmembrane region" description="Helical" evidence="5">
    <location>
        <begin position="224"/>
        <end position="246"/>
    </location>
</feature>
<keyword evidence="2 5" id="KW-0812">Transmembrane</keyword>
<dbReference type="InterPro" id="IPR050638">
    <property type="entry name" value="AA-Vitamin_Transporters"/>
</dbReference>
<gene>
    <name evidence="7" type="ORF">HZS55_11705</name>
</gene>
<feature type="transmembrane region" description="Helical" evidence="5">
    <location>
        <begin position="193"/>
        <end position="212"/>
    </location>
</feature>
<feature type="transmembrane region" description="Helical" evidence="5">
    <location>
        <begin position="99"/>
        <end position="119"/>
    </location>
</feature>
<dbReference type="Pfam" id="PF00892">
    <property type="entry name" value="EamA"/>
    <property type="match status" value="2"/>
</dbReference>
<dbReference type="InterPro" id="IPR037185">
    <property type="entry name" value="EmrE-like"/>
</dbReference>
<evidence type="ECO:0000256" key="1">
    <source>
        <dbReference type="ARBA" id="ARBA00004141"/>
    </source>
</evidence>
<dbReference type="OrthoDB" id="239604at2157"/>
<keyword evidence="3 5" id="KW-1133">Transmembrane helix</keyword>
<evidence type="ECO:0000259" key="6">
    <source>
        <dbReference type="Pfam" id="PF00892"/>
    </source>
</evidence>
<dbReference type="GeneID" id="56078538"/>
<dbReference type="PANTHER" id="PTHR32322">
    <property type="entry name" value="INNER MEMBRANE TRANSPORTER"/>
    <property type="match status" value="1"/>
</dbReference>
<comment type="subcellular location">
    <subcellularLocation>
        <location evidence="1">Membrane</location>
        <topology evidence="1">Multi-pass membrane protein</topology>
    </subcellularLocation>
</comment>
<feature type="transmembrane region" description="Helical" evidence="5">
    <location>
        <begin position="163"/>
        <end position="181"/>
    </location>
</feature>
<evidence type="ECO:0000256" key="4">
    <source>
        <dbReference type="ARBA" id="ARBA00023136"/>
    </source>
</evidence>
<feature type="transmembrane region" description="Helical" evidence="5">
    <location>
        <begin position="6"/>
        <end position="24"/>
    </location>
</feature>
<organism evidence="7 8">
    <name type="scientific">Halosimplex rubrum</name>
    <dbReference type="NCBI Taxonomy" id="869889"/>
    <lineage>
        <taxon>Archaea</taxon>
        <taxon>Methanobacteriati</taxon>
        <taxon>Methanobacteriota</taxon>
        <taxon>Stenosarchaea group</taxon>
        <taxon>Halobacteria</taxon>
        <taxon>Halobacteriales</taxon>
        <taxon>Haloarculaceae</taxon>
        <taxon>Halosimplex</taxon>
    </lineage>
</organism>
<evidence type="ECO:0000256" key="5">
    <source>
        <dbReference type="SAM" id="Phobius"/>
    </source>
</evidence>
<name>A0A7D5P9X0_9EURY</name>
<accession>A0A7D5P9X0</accession>
<evidence type="ECO:0000313" key="8">
    <source>
        <dbReference type="Proteomes" id="UP000509667"/>
    </source>
</evidence>
<keyword evidence="8" id="KW-1185">Reference proteome</keyword>
<feature type="domain" description="EamA" evidence="6">
    <location>
        <begin position="163"/>
        <end position="295"/>
    </location>
</feature>
<feature type="transmembrane region" description="Helical" evidence="5">
    <location>
        <begin position="252"/>
        <end position="272"/>
    </location>
</feature>
<feature type="domain" description="EamA" evidence="6">
    <location>
        <begin position="7"/>
        <end position="142"/>
    </location>
</feature>
<dbReference type="PANTHER" id="PTHR32322:SF2">
    <property type="entry name" value="EAMA DOMAIN-CONTAINING PROTEIN"/>
    <property type="match status" value="1"/>
</dbReference>
<reference evidence="7 8" key="1">
    <citation type="submission" date="2020-07" db="EMBL/GenBank/DDBJ databases">
        <title>Halosimplex pelagicum sp. nov. and Halosimplex rubrum sp. nov., isolated from salted brown alga Laminaria, and emended description of the genus Halosimplex.</title>
        <authorList>
            <person name="Cui H."/>
        </authorList>
    </citation>
    <scope>NUCLEOTIDE SEQUENCE [LARGE SCALE GENOMIC DNA]</scope>
    <source>
        <strain evidence="7 8">R27</strain>
    </source>
</reference>
<feature type="transmembrane region" description="Helical" evidence="5">
    <location>
        <begin position="36"/>
        <end position="54"/>
    </location>
</feature>
<feature type="transmembrane region" description="Helical" evidence="5">
    <location>
        <begin position="66"/>
        <end position="87"/>
    </location>
</feature>
<feature type="transmembrane region" description="Helical" evidence="5">
    <location>
        <begin position="279"/>
        <end position="296"/>
    </location>
</feature>
<keyword evidence="4 5" id="KW-0472">Membrane</keyword>